<feature type="coiled-coil region" evidence="1">
    <location>
        <begin position="94"/>
        <end position="206"/>
    </location>
</feature>
<feature type="compositionally biased region" description="Low complexity" evidence="2">
    <location>
        <begin position="14"/>
        <end position="24"/>
    </location>
</feature>
<evidence type="ECO:0000256" key="1">
    <source>
        <dbReference type="SAM" id="Coils"/>
    </source>
</evidence>
<feature type="region of interest" description="Disordered" evidence="2">
    <location>
        <begin position="1"/>
        <end position="87"/>
    </location>
</feature>
<evidence type="ECO:0000256" key="2">
    <source>
        <dbReference type="SAM" id="MobiDB-lite"/>
    </source>
</evidence>
<dbReference type="EMBL" id="GDJX01022196">
    <property type="protein sequence ID" value="JAT45740.1"/>
    <property type="molecule type" value="Transcribed_RNA"/>
</dbReference>
<keyword evidence="1" id="KW-0175">Coiled coil</keyword>
<dbReference type="PANTHER" id="PTHR48163:SF2">
    <property type="entry name" value="EXPRESSED PROTEIN"/>
    <property type="match status" value="1"/>
</dbReference>
<gene>
    <name evidence="3" type="primary">BRE1_8</name>
    <name evidence="3" type="ORF">g.85064</name>
</gene>
<feature type="coiled-coil region" evidence="1">
    <location>
        <begin position="423"/>
        <end position="457"/>
    </location>
</feature>
<accession>A0A1D1XTM0</accession>
<protein>
    <submittedName>
        <fullName evidence="3">E3 ubiquitin-protein ligase BRE1</fullName>
    </submittedName>
</protein>
<reference evidence="3" key="1">
    <citation type="submission" date="2015-07" db="EMBL/GenBank/DDBJ databases">
        <title>Transcriptome Assembly of Anthurium amnicola.</title>
        <authorList>
            <person name="Suzuki J."/>
        </authorList>
    </citation>
    <scope>NUCLEOTIDE SEQUENCE</scope>
</reference>
<feature type="coiled-coil region" evidence="1">
    <location>
        <begin position="253"/>
        <end position="340"/>
    </location>
</feature>
<evidence type="ECO:0000313" key="3">
    <source>
        <dbReference type="EMBL" id="JAT45740.1"/>
    </source>
</evidence>
<proteinExistence type="predicted"/>
<feature type="non-terminal residue" evidence="3">
    <location>
        <position position="1"/>
    </location>
</feature>
<dbReference type="AlphaFoldDB" id="A0A1D1XTM0"/>
<feature type="compositionally biased region" description="Basic and acidic residues" evidence="2">
    <location>
        <begin position="49"/>
        <end position="64"/>
    </location>
</feature>
<organism evidence="3">
    <name type="scientific">Anthurium amnicola</name>
    <dbReference type="NCBI Taxonomy" id="1678845"/>
    <lineage>
        <taxon>Eukaryota</taxon>
        <taxon>Viridiplantae</taxon>
        <taxon>Streptophyta</taxon>
        <taxon>Embryophyta</taxon>
        <taxon>Tracheophyta</taxon>
        <taxon>Spermatophyta</taxon>
        <taxon>Magnoliopsida</taxon>
        <taxon>Liliopsida</taxon>
        <taxon>Araceae</taxon>
        <taxon>Pothoideae</taxon>
        <taxon>Potheae</taxon>
        <taxon>Anthurium</taxon>
    </lineage>
</organism>
<dbReference type="PANTHER" id="PTHR48163">
    <property type="entry name" value="BNAC02G25670D PROTEIN"/>
    <property type="match status" value="1"/>
</dbReference>
<name>A0A1D1XTM0_9ARAE</name>
<sequence length="481" mass="54021">SQYAIQLIPADHQTATALSPSASRLPPPAGPSAPKTPTMEAHHASLGRRTLEEIRQKRASERVQKASSGSDLVASNPYGVPRSESGSRISERDYHGLLARLKELEKKNAELEEENMQLLSKLDTKQVENDSSLKRLTDLEQNSLPSLRKALKDVSIEKDAAVVAREDLLAQVRTLRKRLKEAEEEQYRAEEDAAALRAELNSLQQQDMRSHYGDMSYQGNSSEHIQSLEREILELKSQLQQELIWRQEEQQKLADMQVQSSSLLSEKQELEERVKTLSVKASEEASKEAANEAFSIHDKEKLEQQLHDMAVMVERLESSRQKLLMEIDSQSSEIEKLFEENSNLLTSYQDAMGAVAQWESQVKGCLKQNEELRVLLDKSRSEQLNAGTISDIHTGMEVERDGGNESDSQAVNAAEILHLKGQLASEQSRAEALSAEVLNLSAELEHASQAYANLTRLYRPVLRNIENSLMKMKQESSVTVQ</sequence>